<feature type="transmembrane region" description="Helical" evidence="10">
    <location>
        <begin position="194"/>
        <end position="227"/>
    </location>
</feature>
<keyword evidence="5 10" id="KW-0808">Transferase</keyword>
<feature type="transmembrane region" description="Helical" evidence="10">
    <location>
        <begin position="248"/>
        <end position="278"/>
    </location>
</feature>
<keyword evidence="8 10" id="KW-0472">Membrane</keyword>
<sequence>MPATDESRSPAKAGVQRQAALRSWLWTPAFAGEHGWRRPARVAALIGITAQALFSYRLTIPHTVMFDEVHYVPAARKLLTLAAPANTEHPLVGKEIIAAGIALFGDNPLGWRAFSTVAGTATVLGVFWIVWLMFGRTRTAAFGAAFALLNFTIFIEARIAMLDGFMAMFVVLATAMLLWSMRAESATAAWPRWLAGSVLLGLAVGAKWTAVPFVAYAGLAFLTIRLVDTRRAGRSVWWALNARGHRHWPGLAAVPALMTLGIVSVGVYFATFAPMFYYHDMPLSLDRLLWFQGNMYAQQTEVLPSHPYQSQWWSWPLMIRPIWYLYEYVDGATRGVLMIGNPAVLWGGLVAVAACAYVGWRERSLALLGAAALWAGAYLPWIIIPKSLGFFYYYYLPSIFLPVAIAATLQRFCKGRFARWDEGALLVALGLFAFFYPILSAAPLAGPQSFHRWMWFPSWP</sequence>
<dbReference type="GO" id="GO:0005886">
    <property type="term" value="C:plasma membrane"/>
    <property type="evidence" value="ECO:0007669"/>
    <property type="project" value="UniProtKB-SubCell"/>
</dbReference>
<dbReference type="UniPathway" id="UPA00378"/>
<evidence type="ECO:0000256" key="6">
    <source>
        <dbReference type="ARBA" id="ARBA00022692"/>
    </source>
</evidence>
<evidence type="ECO:0000259" key="12">
    <source>
        <dbReference type="Pfam" id="PF16192"/>
    </source>
</evidence>
<dbReference type="PANTHER" id="PTHR10050:SF46">
    <property type="entry name" value="PROTEIN O-MANNOSYL-TRANSFERASE 2"/>
    <property type="match status" value="1"/>
</dbReference>
<evidence type="ECO:0000256" key="3">
    <source>
        <dbReference type="ARBA" id="ARBA00007222"/>
    </source>
</evidence>
<feature type="domain" description="ArnT-like N-terminal" evidence="11">
    <location>
        <begin position="107"/>
        <end position="227"/>
    </location>
</feature>
<keyword evidence="14" id="KW-1185">Reference proteome</keyword>
<feature type="transmembrane region" description="Helical" evidence="10">
    <location>
        <begin position="424"/>
        <end position="445"/>
    </location>
</feature>
<evidence type="ECO:0000256" key="1">
    <source>
        <dbReference type="ARBA" id="ARBA00004127"/>
    </source>
</evidence>
<comment type="function">
    <text evidence="10">Protein O-mannosyltransferase that catalyzes the transfer of a single mannose residue from a polyprenol phospho-mannosyl lipidic donor to the hydroxyl group of selected serine and threonine residues in acceptor proteins.</text>
</comment>
<protein>
    <recommendedName>
        <fullName evidence="9 10">Polyprenol-phosphate-mannose--protein mannosyltransferase</fullName>
        <ecNumber evidence="10">2.4.1.-</ecNumber>
    </recommendedName>
</protein>
<keyword evidence="6 10" id="KW-0812">Transmembrane</keyword>
<feature type="transmembrane region" description="Helical" evidence="10">
    <location>
        <begin position="390"/>
        <end position="412"/>
    </location>
</feature>
<dbReference type="OrthoDB" id="9776737at2"/>
<keyword evidence="4 10" id="KW-0328">Glycosyltransferase</keyword>
<organism evidence="13 14">
    <name type="scientific">Sphingomonas populi</name>
    <dbReference type="NCBI Taxonomy" id="2484750"/>
    <lineage>
        <taxon>Bacteria</taxon>
        <taxon>Pseudomonadati</taxon>
        <taxon>Pseudomonadota</taxon>
        <taxon>Alphaproteobacteria</taxon>
        <taxon>Sphingomonadales</taxon>
        <taxon>Sphingomonadaceae</taxon>
        <taxon>Sphingomonas</taxon>
    </lineage>
</organism>
<feature type="transmembrane region" description="Helical" evidence="10">
    <location>
        <begin position="365"/>
        <end position="384"/>
    </location>
</feature>
<reference evidence="13 14" key="1">
    <citation type="submission" date="2019-02" db="EMBL/GenBank/DDBJ databases">
        <authorList>
            <person name="Li Y."/>
        </authorList>
    </citation>
    <scope>NUCLEOTIDE SEQUENCE [LARGE SCALE GENOMIC DNA]</scope>
    <source>
        <strain evidence="13 14">3-7</strain>
    </source>
</reference>
<evidence type="ECO:0000259" key="11">
    <source>
        <dbReference type="Pfam" id="PF02366"/>
    </source>
</evidence>
<dbReference type="EMBL" id="SGIS01000035">
    <property type="protein sequence ID" value="RZF61248.1"/>
    <property type="molecule type" value="Genomic_DNA"/>
</dbReference>
<dbReference type="GO" id="GO:0012505">
    <property type="term" value="C:endomembrane system"/>
    <property type="evidence" value="ECO:0007669"/>
    <property type="project" value="UniProtKB-SubCell"/>
</dbReference>
<feature type="domain" description="Protein O-mannosyl-transferase C-terminal four TM" evidence="12">
    <location>
        <begin position="288"/>
        <end position="459"/>
    </location>
</feature>
<dbReference type="Pfam" id="PF02366">
    <property type="entry name" value="PMT"/>
    <property type="match status" value="1"/>
</dbReference>
<comment type="similarity">
    <text evidence="3 10">Belongs to the glycosyltransferase 39 family.</text>
</comment>
<accession>A0A4V2DCE9</accession>
<evidence type="ECO:0000313" key="14">
    <source>
        <dbReference type="Proteomes" id="UP000292085"/>
    </source>
</evidence>
<dbReference type="GO" id="GO:0004169">
    <property type="term" value="F:dolichyl-phosphate-mannose-protein mannosyltransferase activity"/>
    <property type="evidence" value="ECO:0007669"/>
    <property type="project" value="UniProtKB-UniRule"/>
</dbReference>
<evidence type="ECO:0000256" key="2">
    <source>
        <dbReference type="ARBA" id="ARBA00004922"/>
    </source>
</evidence>
<evidence type="ECO:0000256" key="10">
    <source>
        <dbReference type="RuleBase" id="RU367007"/>
    </source>
</evidence>
<dbReference type="PANTHER" id="PTHR10050">
    <property type="entry name" value="DOLICHYL-PHOSPHATE-MANNOSE--PROTEIN MANNOSYLTRANSFERASE"/>
    <property type="match status" value="1"/>
</dbReference>
<comment type="pathway">
    <text evidence="2 10">Protein modification; protein glycosylation.</text>
</comment>
<evidence type="ECO:0000256" key="8">
    <source>
        <dbReference type="ARBA" id="ARBA00023136"/>
    </source>
</evidence>
<dbReference type="AlphaFoldDB" id="A0A4V2DCE9"/>
<proteinExistence type="inferred from homology"/>
<evidence type="ECO:0000256" key="7">
    <source>
        <dbReference type="ARBA" id="ARBA00022989"/>
    </source>
</evidence>
<dbReference type="RefSeq" id="WP_130159653.1">
    <property type="nucleotide sequence ID" value="NZ_SGIS01000035.1"/>
</dbReference>
<evidence type="ECO:0000256" key="5">
    <source>
        <dbReference type="ARBA" id="ARBA00022679"/>
    </source>
</evidence>
<gene>
    <name evidence="13" type="ORF">EWE75_18880</name>
</gene>
<evidence type="ECO:0000256" key="9">
    <source>
        <dbReference type="ARBA" id="ARBA00093617"/>
    </source>
</evidence>
<comment type="subcellular location">
    <subcellularLocation>
        <location evidence="10">Cell membrane</location>
    </subcellularLocation>
    <subcellularLocation>
        <location evidence="1">Endomembrane system</location>
        <topology evidence="1">Multi-pass membrane protein</topology>
    </subcellularLocation>
</comment>
<dbReference type="EC" id="2.4.1.-" evidence="10"/>
<dbReference type="InterPro" id="IPR003342">
    <property type="entry name" value="ArnT-like_N"/>
</dbReference>
<feature type="transmembrane region" description="Helical" evidence="10">
    <location>
        <begin position="335"/>
        <end position="358"/>
    </location>
</feature>
<dbReference type="Pfam" id="PF16192">
    <property type="entry name" value="PMT_4TMC"/>
    <property type="match status" value="1"/>
</dbReference>
<keyword evidence="10" id="KW-1003">Cell membrane</keyword>
<evidence type="ECO:0000313" key="13">
    <source>
        <dbReference type="EMBL" id="RZF61248.1"/>
    </source>
</evidence>
<name>A0A4V2DCE9_9SPHN</name>
<feature type="transmembrane region" description="Helical" evidence="10">
    <location>
        <begin position="140"/>
        <end position="157"/>
    </location>
</feature>
<dbReference type="InterPro" id="IPR027005">
    <property type="entry name" value="PMT-like"/>
</dbReference>
<dbReference type="Proteomes" id="UP000292085">
    <property type="component" value="Unassembled WGS sequence"/>
</dbReference>
<comment type="caution">
    <text evidence="13">The sequence shown here is derived from an EMBL/GenBank/DDBJ whole genome shotgun (WGS) entry which is preliminary data.</text>
</comment>
<dbReference type="InterPro" id="IPR032421">
    <property type="entry name" value="PMT_4TMC"/>
</dbReference>
<keyword evidence="7 10" id="KW-1133">Transmembrane helix</keyword>
<evidence type="ECO:0000256" key="4">
    <source>
        <dbReference type="ARBA" id="ARBA00022676"/>
    </source>
</evidence>
<feature type="transmembrane region" description="Helical" evidence="10">
    <location>
        <begin position="113"/>
        <end position="134"/>
    </location>
</feature>